<feature type="binding site" evidence="6">
    <location>
        <position position="34"/>
    </location>
    <ligand>
        <name>FMN</name>
        <dbReference type="ChEBI" id="CHEBI:58210"/>
    </ligand>
</feature>
<keyword evidence="2 6" id="KW-0285">Flavoprotein</keyword>
<keyword evidence="1 6" id="KW-0637">Prenyltransferase</keyword>
<feature type="binding site" evidence="6">
    <location>
        <position position="166"/>
    </location>
    <ligand>
        <name>dimethylallyl phosphate</name>
        <dbReference type="ChEBI" id="CHEBI:88052"/>
    </ligand>
</feature>
<accession>A0A7G9YFA9</accession>
<comment type="similarity">
    <text evidence="5 6">Belongs to the UbiX/PAD1 family.</text>
</comment>
<sequence>MRLVIGITGASGVQYGIRLTEVLQGRAETYLITTKTARQIIEIESDTSISAVEKLATHVPDEHDFTSPVASGSYLFDAMVIVPCSMKTLASVANGISDTLITRTADVCLKEGRKLILVPRETPLSLIHIENMLRAKRAGAVILPACPGFYPKPNSIGDVVDIIVGRILDMLGIEHELYKRWD</sequence>
<evidence type="ECO:0000256" key="6">
    <source>
        <dbReference type="HAMAP-Rule" id="MF_01984"/>
    </source>
</evidence>
<evidence type="ECO:0000313" key="8">
    <source>
        <dbReference type="EMBL" id="QNO46693.1"/>
    </source>
</evidence>
<comment type="catalytic activity">
    <reaction evidence="6">
        <text>dimethylallyl phosphate + FMNH2 = prenylated FMNH2 + phosphate</text>
        <dbReference type="Rhea" id="RHEA:37743"/>
        <dbReference type="ChEBI" id="CHEBI:43474"/>
        <dbReference type="ChEBI" id="CHEBI:57618"/>
        <dbReference type="ChEBI" id="CHEBI:87467"/>
        <dbReference type="ChEBI" id="CHEBI:88052"/>
        <dbReference type="EC" id="2.5.1.129"/>
    </reaction>
</comment>
<dbReference type="InterPro" id="IPR003382">
    <property type="entry name" value="Flavoprotein"/>
</dbReference>
<feature type="binding site" evidence="6">
    <location>
        <begin position="9"/>
        <end position="11"/>
    </location>
    <ligand>
        <name>FMN</name>
        <dbReference type="ChEBI" id="CHEBI:58210"/>
    </ligand>
</feature>
<dbReference type="InterPro" id="IPR004507">
    <property type="entry name" value="UbiX-like"/>
</dbReference>
<gene>
    <name evidence="8" type="primary">PAD1</name>
    <name evidence="6" type="synonym">ubiX</name>
    <name evidence="8" type="ORF">BAIACGLI_00006</name>
</gene>
<dbReference type="EMBL" id="MT631214">
    <property type="protein sequence ID" value="QNO46693.1"/>
    <property type="molecule type" value="Genomic_DNA"/>
</dbReference>
<comment type="caution">
    <text evidence="6">Lacks conserved residue(s) required for the propagation of feature annotation.</text>
</comment>
<dbReference type="FunFam" id="3.40.50.1950:FF:000001">
    <property type="entry name" value="Flavin prenyltransferase UbiX"/>
    <property type="match status" value="1"/>
</dbReference>
<evidence type="ECO:0000256" key="1">
    <source>
        <dbReference type="ARBA" id="ARBA00022602"/>
    </source>
</evidence>
<dbReference type="PANTHER" id="PTHR43374">
    <property type="entry name" value="FLAVIN PRENYLTRANSFERASE"/>
    <property type="match status" value="1"/>
</dbReference>
<name>A0A7G9YFA9_9EURY</name>
<dbReference type="SUPFAM" id="SSF52507">
    <property type="entry name" value="Homo-oligomeric flavin-containing Cys decarboxylases, HFCD"/>
    <property type="match status" value="1"/>
</dbReference>
<feature type="binding site" evidence="6">
    <location>
        <position position="120"/>
    </location>
    <ligand>
        <name>FMN</name>
        <dbReference type="ChEBI" id="CHEBI:58210"/>
    </ligand>
</feature>
<feature type="binding site" evidence="6">
    <location>
        <position position="150"/>
    </location>
    <ligand>
        <name>dimethylallyl phosphate</name>
        <dbReference type="ChEBI" id="CHEBI:88052"/>
    </ligand>
</feature>
<dbReference type="InterPro" id="IPR036551">
    <property type="entry name" value="Flavin_trans-like"/>
</dbReference>
<keyword evidence="4 6" id="KW-0808">Transferase</keyword>
<dbReference type="GO" id="GO:0106141">
    <property type="term" value="F:flavin prenyltransferase activity"/>
    <property type="evidence" value="ECO:0007669"/>
    <property type="project" value="UniProtKB-EC"/>
</dbReference>
<reference evidence="8" key="1">
    <citation type="submission" date="2020-06" db="EMBL/GenBank/DDBJ databases">
        <title>Unique genomic features of the anaerobic methanotrophic archaea.</title>
        <authorList>
            <person name="Chadwick G.L."/>
            <person name="Skennerton C.T."/>
            <person name="Laso-Perez R."/>
            <person name="Leu A.O."/>
            <person name="Speth D.R."/>
            <person name="Yu H."/>
            <person name="Morgan-Lang C."/>
            <person name="Hatzenpichler R."/>
            <person name="Goudeau D."/>
            <person name="Malmstrom R."/>
            <person name="Brazelton W.J."/>
            <person name="Woyke T."/>
            <person name="Hallam S.J."/>
            <person name="Tyson G.W."/>
            <person name="Wegener G."/>
            <person name="Boetius A."/>
            <person name="Orphan V."/>
        </authorList>
    </citation>
    <scope>NUCLEOTIDE SEQUENCE</scope>
</reference>
<evidence type="ECO:0000256" key="5">
    <source>
        <dbReference type="ARBA" id="ARBA00060793"/>
    </source>
</evidence>
<feature type="binding site" evidence="6">
    <location>
        <begin position="85"/>
        <end position="88"/>
    </location>
    <ligand>
        <name>FMN</name>
        <dbReference type="ChEBI" id="CHEBI:58210"/>
    </ligand>
</feature>
<dbReference type="EC" id="2.5.1.129" evidence="6"/>
<organism evidence="8">
    <name type="scientific">Candidatus Methanogaster sp. ANME-2c ERB4</name>
    <dbReference type="NCBI Taxonomy" id="2759911"/>
    <lineage>
        <taxon>Archaea</taxon>
        <taxon>Methanobacteriati</taxon>
        <taxon>Methanobacteriota</taxon>
        <taxon>Stenosarchaea group</taxon>
        <taxon>Methanomicrobia</taxon>
        <taxon>Methanosarcinales</taxon>
        <taxon>ANME-2 cluster</taxon>
        <taxon>Candidatus Methanogasteraceae</taxon>
        <taxon>Candidatus Methanogaster</taxon>
    </lineage>
</organism>
<evidence type="ECO:0000259" key="7">
    <source>
        <dbReference type="Pfam" id="PF02441"/>
    </source>
</evidence>
<dbReference type="Gene3D" id="3.40.50.1950">
    <property type="entry name" value="Flavin prenyltransferase-like"/>
    <property type="match status" value="1"/>
</dbReference>
<dbReference type="PANTHER" id="PTHR43374:SF1">
    <property type="entry name" value="FLAVIN PRENYLTRANSFERASE PAD1, MITOCHONDRIAL"/>
    <property type="match status" value="1"/>
</dbReference>
<proteinExistence type="inferred from homology"/>
<evidence type="ECO:0000256" key="4">
    <source>
        <dbReference type="ARBA" id="ARBA00022679"/>
    </source>
</evidence>
<dbReference type="GO" id="GO:0016831">
    <property type="term" value="F:carboxy-lyase activity"/>
    <property type="evidence" value="ECO:0007669"/>
    <property type="project" value="TreeGrafter"/>
</dbReference>
<dbReference type="AlphaFoldDB" id="A0A7G9YFA9"/>
<evidence type="ECO:0000256" key="2">
    <source>
        <dbReference type="ARBA" id="ARBA00022630"/>
    </source>
</evidence>
<dbReference type="HAMAP" id="MF_01984">
    <property type="entry name" value="ubiX_pad"/>
    <property type="match status" value="1"/>
</dbReference>
<evidence type="ECO:0000256" key="3">
    <source>
        <dbReference type="ARBA" id="ARBA00022643"/>
    </source>
</evidence>
<dbReference type="Pfam" id="PF02441">
    <property type="entry name" value="Flavoprotein"/>
    <property type="match status" value="1"/>
</dbReference>
<dbReference type="NCBIfam" id="NF004685">
    <property type="entry name" value="PRK06029.1"/>
    <property type="match status" value="1"/>
</dbReference>
<keyword evidence="3 6" id="KW-0288">FMN</keyword>
<dbReference type="NCBIfam" id="TIGR00421">
    <property type="entry name" value="ubiX_pad"/>
    <property type="match status" value="1"/>
</dbReference>
<feature type="domain" description="Flavoprotein" evidence="7">
    <location>
        <begin position="1"/>
        <end position="171"/>
    </location>
</feature>
<comment type="function">
    <text evidence="6">Flavin prenyltransferase that catalyzes the synthesis of the prenylated FMN cofactor (prenyl-FMN) for 4-hydroxy-3-polyprenylbenzoic acid decarboxylase UbiD. The prenyltransferase is metal-independent and links a dimethylallyl moiety from dimethylallyl monophosphate (DMAP) to the flavin N5 and C6 atoms of FMN.</text>
</comment>
<protein>
    <recommendedName>
        <fullName evidence="6">Flavin prenyltransferase UbiX</fullName>
        <ecNumber evidence="6">2.5.1.129</ecNumber>
    </recommendedName>
</protein>